<sequence>SADSRLPSRAFVYDMRKYVEETKWGPWLSGEDGSINWMHLWHLIDVLRHNAHERASDDIPNTSIEYLRAHSAPKSEDEPENQWNDWAGVQGIWLRAVSFMDYRDLHAYNFSSTSNGAYSTAIFENANFAEAFRLIKSYFTITKMDEVGPPGYPHRPTIYFVGDTALPNHPTDLGTHRITKGSVCMTKSVGGHSWASEGVQLGNVQSRAGVVGVWSSADHEDGDPAGKETALYQKIWLVLNSTTGPFWLWKSSE</sequence>
<feature type="non-terminal residue" evidence="1">
    <location>
        <position position="1"/>
    </location>
</feature>
<organism evidence="1 2">
    <name type="scientific">Acaulospora colombiana</name>
    <dbReference type="NCBI Taxonomy" id="27376"/>
    <lineage>
        <taxon>Eukaryota</taxon>
        <taxon>Fungi</taxon>
        <taxon>Fungi incertae sedis</taxon>
        <taxon>Mucoromycota</taxon>
        <taxon>Glomeromycotina</taxon>
        <taxon>Glomeromycetes</taxon>
        <taxon>Diversisporales</taxon>
        <taxon>Acaulosporaceae</taxon>
        <taxon>Acaulospora</taxon>
    </lineage>
</organism>
<gene>
    <name evidence="1" type="ORF">ACOLOM_LOCUS12629</name>
</gene>
<accession>A0ACA9QLH9</accession>
<dbReference type="Proteomes" id="UP000789525">
    <property type="component" value="Unassembled WGS sequence"/>
</dbReference>
<evidence type="ECO:0000313" key="2">
    <source>
        <dbReference type="Proteomes" id="UP000789525"/>
    </source>
</evidence>
<protein>
    <submittedName>
        <fullName evidence="1">6070_t:CDS:1</fullName>
    </submittedName>
</protein>
<name>A0ACA9QLH9_9GLOM</name>
<reference evidence="1" key="1">
    <citation type="submission" date="2021-06" db="EMBL/GenBank/DDBJ databases">
        <authorList>
            <person name="Kallberg Y."/>
            <person name="Tangrot J."/>
            <person name="Rosling A."/>
        </authorList>
    </citation>
    <scope>NUCLEOTIDE SEQUENCE</scope>
    <source>
        <strain evidence="1">CL356</strain>
    </source>
</reference>
<keyword evidence="2" id="KW-1185">Reference proteome</keyword>
<proteinExistence type="predicted"/>
<evidence type="ECO:0000313" key="1">
    <source>
        <dbReference type="EMBL" id="CAG8749548.1"/>
    </source>
</evidence>
<dbReference type="EMBL" id="CAJVPT010052399">
    <property type="protein sequence ID" value="CAG8749548.1"/>
    <property type="molecule type" value="Genomic_DNA"/>
</dbReference>
<feature type="non-terminal residue" evidence="1">
    <location>
        <position position="253"/>
    </location>
</feature>
<comment type="caution">
    <text evidence="1">The sequence shown here is derived from an EMBL/GenBank/DDBJ whole genome shotgun (WGS) entry which is preliminary data.</text>
</comment>